<dbReference type="STRING" id="246787.BcellWH2_01721"/>
<dbReference type="PROSITE" id="PS51257">
    <property type="entry name" value="PROKAR_LIPOPROTEIN"/>
    <property type="match status" value="1"/>
</dbReference>
<proteinExistence type="predicted"/>
<evidence type="ECO:0000313" key="2">
    <source>
        <dbReference type="Proteomes" id="UP000448877"/>
    </source>
</evidence>
<dbReference type="EMBL" id="VVYV01000001">
    <property type="protein sequence ID" value="KAA5423745.1"/>
    <property type="molecule type" value="Genomic_DNA"/>
</dbReference>
<reference evidence="1 2" key="1">
    <citation type="journal article" date="2019" name="Nat. Med.">
        <title>A library of human gut bacterial isolates paired with longitudinal multiomics data enables mechanistic microbiome research.</title>
        <authorList>
            <person name="Poyet M."/>
            <person name="Groussin M."/>
            <person name="Gibbons S.M."/>
            <person name="Avila-Pacheco J."/>
            <person name="Jiang X."/>
            <person name="Kearney S.M."/>
            <person name="Perrotta A.R."/>
            <person name="Berdy B."/>
            <person name="Zhao S."/>
            <person name="Lieberman T.D."/>
            <person name="Swanson P.K."/>
            <person name="Smith M."/>
            <person name="Roesemann S."/>
            <person name="Alexander J.E."/>
            <person name="Rich S.A."/>
            <person name="Livny J."/>
            <person name="Vlamakis H."/>
            <person name="Clish C."/>
            <person name="Bullock K."/>
            <person name="Deik A."/>
            <person name="Scott J."/>
            <person name="Pierce K.A."/>
            <person name="Xavier R.J."/>
            <person name="Alm E.J."/>
        </authorList>
    </citation>
    <scope>NUCLEOTIDE SEQUENCE [LARGE SCALE GENOMIC DNA]</scope>
    <source>
        <strain evidence="1 2">BIOML-A6</strain>
    </source>
</reference>
<accession>A0A108TEK6</accession>
<protein>
    <submittedName>
        <fullName evidence="1">Uncharacterized protein</fullName>
    </submittedName>
</protein>
<dbReference type="eggNOG" id="COG1305">
    <property type="taxonomic scope" value="Bacteria"/>
</dbReference>
<organism evidence="1 2">
    <name type="scientific">Bacteroides cellulosilyticus</name>
    <dbReference type="NCBI Taxonomy" id="246787"/>
    <lineage>
        <taxon>Bacteria</taxon>
        <taxon>Pseudomonadati</taxon>
        <taxon>Bacteroidota</taxon>
        <taxon>Bacteroidia</taxon>
        <taxon>Bacteroidales</taxon>
        <taxon>Bacteroidaceae</taxon>
        <taxon>Bacteroides</taxon>
    </lineage>
</organism>
<dbReference type="AlphaFoldDB" id="A0A108TEK6"/>
<gene>
    <name evidence="1" type="ORF">F2Y81_00955</name>
</gene>
<evidence type="ECO:0000313" key="1">
    <source>
        <dbReference type="EMBL" id="KAA5423745.1"/>
    </source>
</evidence>
<dbReference type="RefSeq" id="WP_060407829.1">
    <property type="nucleotide sequence ID" value="NZ_CABMLT010000006.1"/>
</dbReference>
<dbReference type="Proteomes" id="UP000448877">
    <property type="component" value="Unassembled WGS sequence"/>
</dbReference>
<comment type="caution">
    <text evidence="1">The sequence shown here is derived from an EMBL/GenBank/DDBJ whole genome shotgun (WGS) entry which is preliminary data.</text>
</comment>
<name>A0A108TEK6_9BACE</name>
<sequence>MNRVQMTIIWSLSIVFFVSCESAGDKRLDFALEQAGKNRIGLEKVLNYYQNDSLKLEAARFLIRNMPGHGGYEDDRLDSVKAVMKAAVELNIGGYLPDSEWKRKWD</sequence>